<evidence type="ECO:0000259" key="1">
    <source>
        <dbReference type="Pfam" id="PF22294"/>
    </source>
</evidence>
<name>A0A2N7RZV8_9MICC</name>
<gene>
    <name evidence="2" type="ORF">CIK84_12055</name>
    <name evidence="3" type="ORF">EXY26_15490</name>
</gene>
<proteinExistence type="predicted"/>
<organism evidence="2 4">
    <name type="scientific">Glutamicibacter arilaitensis</name>
    <dbReference type="NCBI Taxonomy" id="256701"/>
    <lineage>
        <taxon>Bacteria</taxon>
        <taxon>Bacillati</taxon>
        <taxon>Actinomycetota</taxon>
        <taxon>Actinomycetes</taxon>
        <taxon>Micrococcales</taxon>
        <taxon>Micrococcaceae</taxon>
        <taxon>Glutamicibacter</taxon>
    </lineage>
</organism>
<dbReference type="Pfam" id="PF22294">
    <property type="entry name" value="DUF6966"/>
    <property type="match status" value="1"/>
</dbReference>
<reference evidence="3 5" key="2">
    <citation type="submission" date="2019-03" db="EMBL/GenBank/DDBJ databases">
        <title>Glutamicibacter sp. LJH19 genome.</title>
        <authorList>
            <person name="Sinai Borker S."/>
            <person name="Kumar R."/>
        </authorList>
    </citation>
    <scope>NUCLEOTIDE SEQUENCE [LARGE SCALE GENOMIC DNA]</scope>
    <source>
        <strain evidence="3 5">LJH19</strain>
    </source>
</reference>
<evidence type="ECO:0000313" key="5">
    <source>
        <dbReference type="Proteomes" id="UP000297638"/>
    </source>
</evidence>
<dbReference type="Proteomes" id="UP000235739">
    <property type="component" value="Unassembled WGS sequence"/>
</dbReference>
<dbReference type="AlphaFoldDB" id="A0A2N7RZV8"/>
<dbReference type="EMBL" id="PNQX01000002">
    <property type="protein sequence ID" value="PMQ19418.1"/>
    <property type="molecule type" value="Genomic_DNA"/>
</dbReference>
<dbReference type="Proteomes" id="UP000297638">
    <property type="component" value="Unassembled WGS sequence"/>
</dbReference>
<protein>
    <recommendedName>
        <fullName evidence="1">DUF6966 domain-containing protein</fullName>
    </recommendedName>
</protein>
<evidence type="ECO:0000313" key="2">
    <source>
        <dbReference type="EMBL" id="PMQ19418.1"/>
    </source>
</evidence>
<evidence type="ECO:0000313" key="3">
    <source>
        <dbReference type="EMBL" id="TFH54463.1"/>
    </source>
</evidence>
<comment type="caution">
    <text evidence="2">The sequence shown here is derived from an EMBL/GenBank/DDBJ whole genome shotgun (WGS) entry which is preliminary data.</text>
</comment>
<feature type="domain" description="DUF6966" evidence="1">
    <location>
        <begin position="32"/>
        <end position="71"/>
    </location>
</feature>
<reference evidence="2 4" key="1">
    <citation type="journal article" date="2017" name="Elife">
        <title>Extensive horizontal gene transfer in cheese-associated bacteria.</title>
        <authorList>
            <person name="Bonham K.S."/>
            <person name="Wolfe B.E."/>
            <person name="Dutton R.J."/>
        </authorList>
    </citation>
    <scope>NUCLEOTIDE SEQUENCE [LARGE SCALE GENOMIC DNA]</scope>
    <source>
        <strain evidence="2 4">JB182</strain>
    </source>
</reference>
<dbReference type="InterPro" id="IPR054239">
    <property type="entry name" value="DUF6966"/>
</dbReference>
<evidence type="ECO:0000313" key="4">
    <source>
        <dbReference type="Proteomes" id="UP000235739"/>
    </source>
</evidence>
<accession>A0A2N7RZV8</accession>
<dbReference type="RefSeq" id="WP_102598607.1">
    <property type="nucleotide sequence ID" value="NZ_JABUYH010000012.1"/>
</dbReference>
<dbReference type="EMBL" id="SPDS01000003">
    <property type="protein sequence ID" value="TFH54463.1"/>
    <property type="molecule type" value="Genomic_DNA"/>
</dbReference>
<sequence>MDNVEQSLSRIRAAIEKLHLAAAQDHDAQRAHAARWLDGLFEKIESREQLREAARKALELYRGGMGSFQDVGTAVMDDAVSGLRRALGSARSWLLRS</sequence>